<evidence type="ECO:0000313" key="2">
    <source>
        <dbReference type="EMBL" id="MDV6286899.1"/>
    </source>
</evidence>
<name>A0ABU4CTK4_RHOJO</name>
<organism evidence="2 3">
    <name type="scientific">Rhodococcus jostii</name>
    <dbReference type="NCBI Taxonomy" id="132919"/>
    <lineage>
        <taxon>Bacteria</taxon>
        <taxon>Bacillati</taxon>
        <taxon>Actinomycetota</taxon>
        <taxon>Actinomycetes</taxon>
        <taxon>Mycobacteriales</taxon>
        <taxon>Nocardiaceae</taxon>
        <taxon>Rhodococcus</taxon>
    </lineage>
</organism>
<evidence type="ECO:0000313" key="3">
    <source>
        <dbReference type="Proteomes" id="UP001185737"/>
    </source>
</evidence>
<comment type="caution">
    <text evidence="2">The sequence shown here is derived from an EMBL/GenBank/DDBJ whole genome shotgun (WGS) entry which is preliminary data.</text>
</comment>
<dbReference type="Proteomes" id="UP001185737">
    <property type="component" value="Unassembled WGS sequence"/>
</dbReference>
<feature type="transmembrane region" description="Helical" evidence="1">
    <location>
        <begin position="44"/>
        <end position="67"/>
    </location>
</feature>
<keyword evidence="1" id="KW-0812">Transmembrane</keyword>
<dbReference type="RefSeq" id="WP_317571848.1">
    <property type="nucleotide sequence ID" value="NZ_JAWLKA010000050.1"/>
</dbReference>
<reference evidence="2 3" key="1">
    <citation type="submission" date="2023-10" db="EMBL/GenBank/DDBJ databases">
        <title>Development of a sustainable strategy for remediation of hydrocarbon-contaminated territories based on the waste exchange concept.</title>
        <authorList>
            <person name="Krivoruchko A."/>
        </authorList>
    </citation>
    <scope>NUCLEOTIDE SEQUENCE [LARGE SCALE GENOMIC DNA]</scope>
    <source>
        <strain evidence="2 3">IEGM 60</strain>
    </source>
</reference>
<keyword evidence="1" id="KW-0472">Membrane</keyword>
<keyword evidence="3" id="KW-1185">Reference proteome</keyword>
<proteinExistence type="predicted"/>
<sequence length="89" mass="9458">MSSSVSVVWVMIFGLASAIAILVGQRLGARDRDGHAEFVRAGAVLMLVGACVVSVMLALFPGLYFAVFTEDPDVLGMVSGTVVVFRSWH</sequence>
<dbReference type="EMBL" id="JAWLKA010000050">
    <property type="protein sequence ID" value="MDV6286899.1"/>
    <property type="molecule type" value="Genomic_DNA"/>
</dbReference>
<accession>A0ABU4CTK4</accession>
<feature type="transmembrane region" description="Helical" evidence="1">
    <location>
        <begin position="6"/>
        <end position="23"/>
    </location>
</feature>
<evidence type="ECO:0000256" key="1">
    <source>
        <dbReference type="SAM" id="Phobius"/>
    </source>
</evidence>
<dbReference type="InterPro" id="IPR002528">
    <property type="entry name" value="MATE_fam"/>
</dbReference>
<dbReference type="Pfam" id="PF01554">
    <property type="entry name" value="MatE"/>
    <property type="match status" value="1"/>
</dbReference>
<gene>
    <name evidence="2" type="ORF">R3Q59_41215</name>
</gene>
<protein>
    <submittedName>
        <fullName evidence="2">MATE family efflux transporter</fullName>
    </submittedName>
</protein>
<keyword evidence="1" id="KW-1133">Transmembrane helix</keyword>